<evidence type="ECO:0000256" key="6">
    <source>
        <dbReference type="ARBA" id="ARBA00022448"/>
    </source>
</evidence>
<keyword evidence="7 13" id="KW-0285">Flavoprotein</keyword>
<evidence type="ECO:0000256" key="10">
    <source>
        <dbReference type="ARBA" id="ARBA00022946"/>
    </source>
</evidence>
<dbReference type="InterPro" id="IPR031314">
    <property type="entry name" value="DNK_dom"/>
</dbReference>
<evidence type="ECO:0000259" key="14">
    <source>
        <dbReference type="Pfam" id="PF01712"/>
    </source>
</evidence>
<evidence type="ECO:0000256" key="5">
    <source>
        <dbReference type="ARBA" id="ARBA00017279"/>
    </source>
</evidence>
<dbReference type="GO" id="GO:0006120">
    <property type="term" value="P:mitochondrial electron transport, NADH to ubiquinone"/>
    <property type="evidence" value="ECO:0007669"/>
    <property type="project" value="InterPro"/>
</dbReference>
<keyword evidence="12 13" id="KW-0496">Mitochondrion</keyword>
<feature type="domain" description="Deoxynucleoside kinase" evidence="14">
    <location>
        <begin position="78"/>
        <end position="314"/>
    </location>
</feature>
<keyword evidence="6 13" id="KW-0813">Transport</keyword>
<evidence type="ECO:0000256" key="4">
    <source>
        <dbReference type="ARBA" id="ARBA00008606"/>
    </source>
</evidence>
<evidence type="ECO:0000256" key="9">
    <source>
        <dbReference type="ARBA" id="ARBA00022827"/>
    </source>
</evidence>
<keyword evidence="16" id="KW-1185">Reference proteome</keyword>
<dbReference type="Gene3D" id="3.40.50.300">
    <property type="entry name" value="P-loop containing nucleotide triphosphate hydrolases"/>
    <property type="match status" value="1"/>
</dbReference>
<dbReference type="InterPro" id="IPR050566">
    <property type="entry name" value="Deoxyribonucleoside_kinase"/>
</dbReference>
<protein>
    <recommendedName>
        <fullName evidence="5 13">NADH dehydrogenase [ubiquinone] 1 alpha subcomplex subunit 10, mitochondrial</fullName>
    </recommendedName>
</protein>
<evidence type="ECO:0000256" key="8">
    <source>
        <dbReference type="ARBA" id="ARBA00022660"/>
    </source>
</evidence>
<comment type="similarity">
    <text evidence="4 13">Belongs to the complex I NDUFA10 subunit family.</text>
</comment>
<comment type="cofactor">
    <cofactor evidence="1 13">
        <name>FAD</name>
        <dbReference type="ChEBI" id="CHEBI:57692"/>
    </cofactor>
</comment>
<dbReference type="EMBL" id="JAVRJZ010000016">
    <property type="protein sequence ID" value="KAK2711240.1"/>
    <property type="molecule type" value="Genomic_DNA"/>
</dbReference>
<evidence type="ECO:0000313" key="15">
    <source>
        <dbReference type="EMBL" id="KAK2711240.1"/>
    </source>
</evidence>
<evidence type="ECO:0000256" key="11">
    <source>
        <dbReference type="ARBA" id="ARBA00022982"/>
    </source>
</evidence>
<name>A0AA88L7T4_ARTSF</name>
<keyword evidence="10" id="KW-0809">Transit peptide</keyword>
<gene>
    <name evidence="15" type="ORF">QYM36_012426</name>
</gene>
<comment type="function">
    <text evidence="2 13">Accessory subunit of the mitochondrial membrane respiratory chain NADH dehydrogenase (Complex I), that is believed not to be involved in catalysis. Complex I functions in the transfer of electrons from NADH to the respiratory chain. The immediate electron acceptor for the enzyme is believed to be ubiquinone.</text>
</comment>
<dbReference type="InterPro" id="IPR027417">
    <property type="entry name" value="P-loop_NTPase"/>
</dbReference>
<organism evidence="15 16">
    <name type="scientific">Artemia franciscana</name>
    <name type="common">Brine shrimp</name>
    <name type="synonym">Artemia sanfranciscana</name>
    <dbReference type="NCBI Taxonomy" id="6661"/>
    <lineage>
        <taxon>Eukaryota</taxon>
        <taxon>Metazoa</taxon>
        <taxon>Ecdysozoa</taxon>
        <taxon>Arthropoda</taxon>
        <taxon>Crustacea</taxon>
        <taxon>Branchiopoda</taxon>
        <taxon>Anostraca</taxon>
        <taxon>Artemiidae</taxon>
        <taxon>Artemia</taxon>
    </lineage>
</organism>
<dbReference type="AlphaFoldDB" id="A0AA88L7T4"/>
<dbReference type="EMBL" id="JAVRJZ010000016">
    <property type="protein sequence ID" value="KAK2711241.1"/>
    <property type="molecule type" value="Genomic_DNA"/>
</dbReference>
<dbReference type="PANTHER" id="PTHR10513:SF15">
    <property type="entry name" value="NADH DEHYDROGENASE [UBIQUINONE] 1 ALPHA SUBCOMPLEX SUBUNIT 10, MITOCHONDRIAL"/>
    <property type="match status" value="1"/>
</dbReference>
<evidence type="ECO:0000256" key="7">
    <source>
        <dbReference type="ARBA" id="ARBA00022630"/>
    </source>
</evidence>
<dbReference type="GO" id="GO:0005759">
    <property type="term" value="C:mitochondrial matrix"/>
    <property type="evidence" value="ECO:0007669"/>
    <property type="project" value="UniProtKB-SubCell"/>
</dbReference>
<proteinExistence type="inferred from homology"/>
<keyword evidence="11 13" id="KW-0249">Electron transport</keyword>
<comment type="subcellular location">
    <subcellularLocation>
        <location evidence="3 13">Mitochondrion matrix</location>
    </subcellularLocation>
</comment>
<evidence type="ECO:0000256" key="3">
    <source>
        <dbReference type="ARBA" id="ARBA00004305"/>
    </source>
</evidence>
<dbReference type="Pfam" id="PF01712">
    <property type="entry name" value="dNK"/>
    <property type="match status" value="1"/>
</dbReference>
<keyword evidence="9 13" id="KW-0274">FAD</keyword>
<dbReference type="PANTHER" id="PTHR10513">
    <property type="entry name" value="DEOXYNUCLEOSIDE KINASE"/>
    <property type="match status" value="1"/>
</dbReference>
<dbReference type="InterPro" id="IPR015828">
    <property type="entry name" value="NDUFA10"/>
</dbReference>
<comment type="caution">
    <text evidence="15">The sequence shown here is derived from an EMBL/GenBank/DDBJ whole genome shotgun (WGS) entry which is preliminary data.</text>
</comment>
<dbReference type="SUPFAM" id="SSF52540">
    <property type="entry name" value="P-loop containing nucleoside triphosphate hydrolases"/>
    <property type="match status" value="1"/>
</dbReference>
<evidence type="ECO:0000256" key="2">
    <source>
        <dbReference type="ARBA" id="ARBA00003195"/>
    </source>
</evidence>
<evidence type="ECO:0000256" key="12">
    <source>
        <dbReference type="ARBA" id="ARBA00023128"/>
    </source>
</evidence>
<accession>A0AA88L7T4</accession>
<dbReference type="Proteomes" id="UP001187531">
    <property type="component" value="Unassembled WGS sequence"/>
</dbReference>
<dbReference type="EMBL" id="JAVRJZ010000016">
    <property type="protein sequence ID" value="KAK2711242.1"/>
    <property type="molecule type" value="Genomic_DNA"/>
</dbReference>
<keyword evidence="8 13" id="KW-0679">Respiratory chain</keyword>
<sequence length="387" mass="45019">MNVIRRALGVLRLPDLSVDANCHAIGIYISSRGICGKTLREKVDKPAPFPYEKKNFYPYIHGLYDDCRDRFDENSAIICVEGMPHAGKSKLAAGLAEELDMKYYPAVSMDEIYKQPNGDDIRNYRDVLPGNVYPWDVNDFLKDPKNKHNGRLQVEIYKLRFMQYANAVTHLLSTGQGVILEQNPYSDVAFTEAMIECGYISKQVEEWYKIMILSTHCEILHPHLIVYLDSPVNEIEKRIKEKHGQIPPALATKFLETLNNRYKYGYLPEISQHSEMLVYDWTEMGDEEVVVEDIERINFDRQLDPDNQLFKDWRKLEFRHQWNDIRYRLGTCKNRLETLFQIPTHRVPELFVPVDEAEALYLVQDKIQGKYATGFNPKAGDSVLFKI</sequence>
<reference evidence="15" key="1">
    <citation type="submission" date="2023-07" db="EMBL/GenBank/DDBJ databases">
        <title>Chromosome-level genome assembly of Artemia franciscana.</title>
        <authorList>
            <person name="Jo E."/>
        </authorList>
    </citation>
    <scope>NUCLEOTIDE SEQUENCE</scope>
    <source>
        <tissue evidence="15">Whole body</tissue>
    </source>
</reference>
<dbReference type="PIRSF" id="PIRSF000543">
    <property type="entry name" value="NADH_UQ_42KD"/>
    <property type="match status" value="1"/>
</dbReference>
<evidence type="ECO:0000256" key="1">
    <source>
        <dbReference type="ARBA" id="ARBA00001974"/>
    </source>
</evidence>
<evidence type="ECO:0000256" key="13">
    <source>
        <dbReference type="PIRNR" id="PIRNR000543"/>
    </source>
</evidence>
<evidence type="ECO:0000313" key="16">
    <source>
        <dbReference type="Proteomes" id="UP001187531"/>
    </source>
</evidence>